<keyword evidence="3" id="KW-1185">Reference proteome</keyword>
<organism evidence="2 3">
    <name type="scientific">Cladophialophora chaetospira</name>
    <dbReference type="NCBI Taxonomy" id="386627"/>
    <lineage>
        <taxon>Eukaryota</taxon>
        <taxon>Fungi</taxon>
        <taxon>Dikarya</taxon>
        <taxon>Ascomycota</taxon>
        <taxon>Pezizomycotina</taxon>
        <taxon>Eurotiomycetes</taxon>
        <taxon>Chaetothyriomycetidae</taxon>
        <taxon>Chaetothyriales</taxon>
        <taxon>Herpotrichiellaceae</taxon>
        <taxon>Cladophialophora</taxon>
    </lineage>
</organism>
<dbReference type="AlphaFoldDB" id="A0AA39CMV2"/>
<accession>A0AA39CMV2</accession>
<name>A0AA39CMV2_9EURO</name>
<feature type="region of interest" description="Disordered" evidence="1">
    <location>
        <begin position="1"/>
        <end position="20"/>
    </location>
</feature>
<comment type="caution">
    <text evidence="2">The sequence shown here is derived from an EMBL/GenBank/DDBJ whole genome shotgun (WGS) entry which is preliminary data.</text>
</comment>
<sequence length="260" mass="28689">MSNRTRKETGAQVPELGSSTFSYPRLAPDLVGLTHNRSIQSPLKALFEQAHKPDPWLGEFTNTVRARQDAVVERLKDVQDKSVLDKQAFDAEVAPLISAALGGLLDEHTDPASFTFPIQVRYLGAETQPFCDAMGELMRHSGTLLLAYDELARRNAHKSRLGEVEASFKKDKGVTESTIEAGKKVATTDIERLLVDRFNEARLPHDLTGEEEHKGRLLLSRGMSKETQSKQILGWGNVALDTESAIESLCYAGEIDDGGR</sequence>
<gene>
    <name evidence="2" type="ORF">H2200_001232</name>
</gene>
<evidence type="ECO:0000256" key="1">
    <source>
        <dbReference type="SAM" id="MobiDB-lite"/>
    </source>
</evidence>
<dbReference type="Proteomes" id="UP001172673">
    <property type="component" value="Unassembled WGS sequence"/>
</dbReference>
<evidence type="ECO:0000313" key="2">
    <source>
        <dbReference type="EMBL" id="KAJ9615158.1"/>
    </source>
</evidence>
<reference evidence="2" key="1">
    <citation type="submission" date="2022-10" db="EMBL/GenBank/DDBJ databases">
        <title>Culturing micro-colonial fungi from biological soil crusts in the Mojave desert and describing Neophaeococcomyces mojavensis, and introducing the new genera and species Taxawa tesnikishii.</title>
        <authorList>
            <person name="Kurbessoian T."/>
            <person name="Stajich J.E."/>
        </authorList>
    </citation>
    <scope>NUCLEOTIDE SEQUENCE</scope>
    <source>
        <strain evidence="2">TK_41</strain>
    </source>
</reference>
<proteinExistence type="predicted"/>
<evidence type="ECO:0000313" key="3">
    <source>
        <dbReference type="Proteomes" id="UP001172673"/>
    </source>
</evidence>
<dbReference type="EMBL" id="JAPDRK010000002">
    <property type="protein sequence ID" value="KAJ9615158.1"/>
    <property type="molecule type" value="Genomic_DNA"/>
</dbReference>
<protein>
    <submittedName>
        <fullName evidence="2">Uncharacterized protein</fullName>
    </submittedName>
</protein>